<comment type="caution">
    <text evidence="1">The sequence shown here is derived from an EMBL/GenBank/DDBJ whole genome shotgun (WGS) entry which is preliminary data.</text>
</comment>
<evidence type="ECO:0008006" key="3">
    <source>
        <dbReference type="Google" id="ProtNLM"/>
    </source>
</evidence>
<sequence>MRTLKQIMLLVIVTSMVTLTSCKSDDDGGNPFNVGASSGTIEAKIDGNQFTSLAITSFANMASGGGQTTLVIQGNTQSQAINIVINGYEGVGSYEISDNNVFITASYIEPNISNPSETQTWTAPYQDSGVIGEISISEETDTKVKGTFSFDCKNSNDDTIKSVTEGSFDLTLQSS</sequence>
<dbReference type="RefSeq" id="WP_103051544.1">
    <property type="nucleotide sequence ID" value="NZ_POWF01000002.1"/>
</dbReference>
<keyword evidence="2" id="KW-1185">Reference proteome</keyword>
<dbReference type="InterPro" id="IPR046219">
    <property type="entry name" value="DUF6252"/>
</dbReference>
<dbReference type="AlphaFoldDB" id="A0A2K1E0N7"/>
<proteinExistence type="predicted"/>
<dbReference type="EMBL" id="POWF01000002">
    <property type="protein sequence ID" value="PNQ73848.1"/>
    <property type="molecule type" value="Genomic_DNA"/>
</dbReference>
<dbReference type="Proteomes" id="UP000236641">
    <property type="component" value="Unassembled WGS sequence"/>
</dbReference>
<dbReference type="PROSITE" id="PS51257">
    <property type="entry name" value="PROKAR_LIPOPROTEIN"/>
    <property type="match status" value="1"/>
</dbReference>
<accession>A0A2K1E0N7</accession>
<dbReference type="OrthoDB" id="824283at2"/>
<protein>
    <recommendedName>
        <fullName evidence="3">Lipoprotein</fullName>
    </recommendedName>
</protein>
<dbReference type="Pfam" id="PF19765">
    <property type="entry name" value="DUF6252"/>
    <property type="match status" value="1"/>
</dbReference>
<name>A0A2K1E0N7_9FLAO</name>
<evidence type="ECO:0000313" key="2">
    <source>
        <dbReference type="Proteomes" id="UP000236641"/>
    </source>
</evidence>
<gene>
    <name evidence="1" type="ORF">C1T31_05820</name>
</gene>
<evidence type="ECO:0000313" key="1">
    <source>
        <dbReference type="EMBL" id="PNQ73848.1"/>
    </source>
</evidence>
<organism evidence="1 2">
    <name type="scientific">Hanstruepera neustonica</name>
    <dbReference type="NCBI Taxonomy" id="1445657"/>
    <lineage>
        <taxon>Bacteria</taxon>
        <taxon>Pseudomonadati</taxon>
        <taxon>Bacteroidota</taxon>
        <taxon>Flavobacteriia</taxon>
        <taxon>Flavobacteriales</taxon>
        <taxon>Flavobacteriaceae</taxon>
        <taxon>Hanstruepera</taxon>
    </lineage>
</organism>
<reference evidence="1 2" key="1">
    <citation type="submission" date="2018-01" db="EMBL/GenBank/DDBJ databases">
        <title>The draft genome of Hanstruepera neustonica JCM19743.</title>
        <authorList>
            <person name="He R.-H."/>
            <person name="Du Z.-J."/>
        </authorList>
    </citation>
    <scope>NUCLEOTIDE SEQUENCE [LARGE SCALE GENOMIC DNA]</scope>
    <source>
        <strain evidence="1 2">JCM19743</strain>
    </source>
</reference>